<evidence type="ECO:0000313" key="1">
    <source>
        <dbReference type="EMBL" id="KCW73068.1"/>
    </source>
</evidence>
<protein>
    <submittedName>
        <fullName evidence="1">Uncharacterized protein</fullName>
    </submittedName>
</protein>
<gene>
    <name evidence="1" type="ORF">EUGRSUZ_E01512</name>
</gene>
<sequence length="84" mass="10178">MPQLINLHLSTIQATNIAMSCTRRYSSRALKDRYKLNSHRHGALRNKFQQRKHETKQRKKKLTHYLYCCFCPHPIVRNYPFLNY</sequence>
<dbReference type="Gramene" id="KCW73068">
    <property type="protein sequence ID" value="KCW73068"/>
    <property type="gene ID" value="EUGRSUZ_E01512"/>
</dbReference>
<dbReference type="InParanoid" id="A0A059C3N4"/>
<proteinExistence type="predicted"/>
<organism evidence="1">
    <name type="scientific">Eucalyptus grandis</name>
    <name type="common">Flooded gum</name>
    <dbReference type="NCBI Taxonomy" id="71139"/>
    <lineage>
        <taxon>Eukaryota</taxon>
        <taxon>Viridiplantae</taxon>
        <taxon>Streptophyta</taxon>
        <taxon>Embryophyta</taxon>
        <taxon>Tracheophyta</taxon>
        <taxon>Spermatophyta</taxon>
        <taxon>Magnoliopsida</taxon>
        <taxon>eudicotyledons</taxon>
        <taxon>Gunneridae</taxon>
        <taxon>Pentapetalae</taxon>
        <taxon>rosids</taxon>
        <taxon>malvids</taxon>
        <taxon>Myrtales</taxon>
        <taxon>Myrtaceae</taxon>
        <taxon>Myrtoideae</taxon>
        <taxon>Eucalypteae</taxon>
        <taxon>Eucalyptus</taxon>
    </lineage>
</organism>
<accession>A0A059C3N4</accession>
<dbReference type="AlphaFoldDB" id="A0A059C3N4"/>
<name>A0A059C3N4_EUCGR</name>
<dbReference type="EMBL" id="KK198757">
    <property type="protein sequence ID" value="KCW73068.1"/>
    <property type="molecule type" value="Genomic_DNA"/>
</dbReference>
<reference evidence="1" key="1">
    <citation type="submission" date="2013-07" db="EMBL/GenBank/DDBJ databases">
        <title>The genome of Eucalyptus grandis.</title>
        <authorList>
            <person name="Schmutz J."/>
            <person name="Hayes R."/>
            <person name="Myburg A."/>
            <person name="Tuskan G."/>
            <person name="Grattapaglia D."/>
            <person name="Rokhsar D.S."/>
        </authorList>
    </citation>
    <scope>NUCLEOTIDE SEQUENCE</scope>
    <source>
        <tissue evidence="1">Leaf extractions</tissue>
    </source>
</reference>